<reference evidence="1" key="1">
    <citation type="submission" date="2020-03" db="EMBL/GenBank/DDBJ databases">
        <authorList>
            <person name="Weist P."/>
        </authorList>
    </citation>
    <scope>NUCLEOTIDE SEQUENCE</scope>
</reference>
<keyword evidence="2" id="KW-1185">Reference proteome</keyword>
<comment type="caution">
    <text evidence="1">The sequence shown here is derived from an EMBL/GenBank/DDBJ whole genome shotgun (WGS) entry which is preliminary data.</text>
</comment>
<evidence type="ECO:0000313" key="1">
    <source>
        <dbReference type="EMBL" id="CAB1449589.1"/>
    </source>
</evidence>
<evidence type="ECO:0000313" key="2">
    <source>
        <dbReference type="Proteomes" id="UP001153269"/>
    </source>
</evidence>
<accession>A0A9N7VHG8</accession>
<protein>
    <submittedName>
        <fullName evidence="1">Uncharacterized protein</fullName>
    </submittedName>
</protein>
<name>A0A9N7VHG8_PLEPL</name>
<dbReference type="Proteomes" id="UP001153269">
    <property type="component" value="Unassembled WGS sequence"/>
</dbReference>
<dbReference type="AlphaFoldDB" id="A0A9N7VHG8"/>
<gene>
    <name evidence="1" type="ORF">PLEPLA_LOCUS37274</name>
</gene>
<feature type="non-terminal residue" evidence="1">
    <location>
        <position position="113"/>
    </location>
</feature>
<organism evidence="1 2">
    <name type="scientific">Pleuronectes platessa</name>
    <name type="common">European plaice</name>
    <dbReference type="NCBI Taxonomy" id="8262"/>
    <lineage>
        <taxon>Eukaryota</taxon>
        <taxon>Metazoa</taxon>
        <taxon>Chordata</taxon>
        <taxon>Craniata</taxon>
        <taxon>Vertebrata</taxon>
        <taxon>Euteleostomi</taxon>
        <taxon>Actinopterygii</taxon>
        <taxon>Neopterygii</taxon>
        <taxon>Teleostei</taxon>
        <taxon>Neoteleostei</taxon>
        <taxon>Acanthomorphata</taxon>
        <taxon>Carangaria</taxon>
        <taxon>Pleuronectiformes</taxon>
        <taxon>Pleuronectoidei</taxon>
        <taxon>Pleuronectidae</taxon>
        <taxon>Pleuronectes</taxon>
    </lineage>
</organism>
<dbReference type="EMBL" id="CADEAL010004021">
    <property type="protein sequence ID" value="CAB1449589.1"/>
    <property type="molecule type" value="Genomic_DNA"/>
</dbReference>
<sequence length="113" mass="11984">MLFEAAVSEPASGASAGITLLSGFDGRGLSDLAPCPGPGAFSCWRACGSEWLHLSEQTSGSVEAVEVELFKRWMNKAVKVHSTPRPLKPPHPWQPALANLHHAAAPLAWALSD</sequence>
<proteinExistence type="predicted"/>